<dbReference type="EMBL" id="RRYP01008491">
    <property type="protein sequence ID" value="TNV79739.1"/>
    <property type="molecule type" value="Genomic_DNA"/>
</dbReference>
<gene>
    <name evidence="1" type="ORF">FGO68_gene13694</name>
</gene>
<organism evidence="1 2">
    <name type="scientific">Halteria grandinella</name>
    <dbReference type="NCBI Taxonomy" id="5974"/>
    <lineage>
        <taxon>Eukaryota</taxon>
        <taxon>Sar</taxon>
        <taxon>Alveolata</taxon>
        <taxon>Ciliophora</taxon>
        <taxon>Intramacronucleata</taxon>
        <taxon>Spirotrichea</taxon>
        <taxon>Stichotrichia</taxon>
        <taxon>Sporadotrichida</taxon>
        <taxon>Halteriidae</taxon>
        <taxon>Halteria</taxon>
    </lineage>
</organism>
<comment type="caution">
    <text evidence="1">The sequence shown here is derived from an EMBL/GenBank/DDBJ whole genome shotgun (WGS) entry which is preliminary data.</text>
</comment>
<evidence type="ECO:0000313" key="2">
    <source>
        <dbReference type="Proteomes" id="UP000785679"/>
    </source>
</evidence>
<keyword evidence="2" id="KW-1185">Reference proteome</keyword>
<proteinExistence type="predicted"/>
<accession>A0A8J8NS19</accession>
<name>A0A8J8NS19_HALGN</name>
<protein>
    <submittedName>
        <fullName evidence="1">Uncharacterized protein</fullName>
    </submittedName>
</protein>
<evidence type="ECO:0000313" key="1">
    <source>
        <dbReference type="EMBL" id="TNV79739.1"/>
    </source>
</evidence>
<reference evidence="1" key="1">
    <citation type="submission" date="2019-06" db="EMBL/GenBank/DDBJ databases">
        <authorList>
            <person name="Zheng W."/>
        </authorList>
    </citation>
    <scope>NUCLEOTIDE SEQUENCE</scope>
    <source>
        <strain evidence="1">QDHG01</strain>
    </source>
</reference>
<dbReference type="Proteomes" id="UP000785679">
    <property type="component" value="Unassembled WGS sequence"/>
</dbReference>
<sequence>MPPIELKLSKFKDGVSQNSNLPFDIIIEIKRIAEDNKLLFVRSTITGFYKIRMQFRLNEIQARDIIMEFDECKEGSFFEINGYNYKINKKFIENSVQGIGSYSRTLR</sequence>
<dbReference type="AlphaFoldDB" id="A0A8J8NS19"/>